<reference evidence="1" key="2">
    <citation type="submission" date="2020-06" db="EMBL/GenBank/DDBJ databases">
        <title>Helianthus annuus Genome sequencing and assembly Release 2.</title>
        <authorList>
            <person name="Gouzy J."/>
            <person name="Langlade N."/>
            <person name="Munos S."/>
        </authorList>
    </citation>
    <scope>NUCLEOTIDE SEQUENCE</scope>
    <source>
        <tissue evidence="1">Leaves</tissue>
    </source>
</reference>
<evidence type="ECO:0000313" key="2">
    <source>
        <dbReference type="Proteomes" id="UP000215914"/>
    </source>
</evidence>
<name>A0A9K3NWX7_HELAN</name>
<gene>
    <name evidence="1" type="ORF">HanXRQr2_Chr03g0118931</name>
</gene>
<keyword evidence="2" id="KW-1185">Reference proteome</keyword>
<evidence type="ECO:0000313" key="1">
    <source>
        <dbReference type="EMBL" id="KAF5815090.1"/>
    </source>
</evidence>
<sequence>MRKRDDVYRDLCEYMVRLFEKPCKIDHHRIHQTYNCLIGSSHIDNGTTIGWVSADTVPFFLCVFCLV</sequence>
<dbReference type="Gramene" id="mRNA:HanXRQr2_Chr03g0118931">
    <property type="protein sequence ID" value="mRNA:HanXRQr2_Chr03g0118931"/>
    <property type="gene ID" value="HanXRQr2_Chr03g0118931"/>
</dbReference>
<dbReference type="EMBL" id="MNCJ02000318">
    <property type="protein sequence ID" value="KAF5815090.1"/>
    <property type="molecule type" value="Genomic_DNA"/>
</dbReference>
<accession>A0A9K3NWX7</accession>
<dbReference type="Proteomes" id="UP000215914">
    <property type="component" value="Unassembled WGS sequence"/>
</dbReference>
<proteinExistence type="predicted"/>
<comment type="caution">
    <text evidence="1">The sequence shown here is derived from an EMBL/GenBank/DDBJ whole genome shotgun (WGS) entry which is preliminary data.</text>
</comment>
<dbReference type="AlphaFoldDB" id="A0A9K3NWX7"/>
<reference evidence="1" key="1">
    <citation type="journal article" date="2017" name="Nature">
        <title>The sunflower genome provides insights into oil metabolism, flowering and Asterid evolution.</title>
        <authorList>
            <person name="Badouin H."/>
            <person name="Gouzy J."/>
            <person name="Grassa C.J."/>
            <person name="Murat F."/>
            <person name="Staton S.E."/>
            <person name="Cottret L."/>
            <person name="Lelandais-Briere C."/>
            <person name="Owens G.L."/>
            <person name="Carrere S."/>
            <person name="Mayjonade B."/>
            <person name="Legrand L."/>
            <person name="Gill N."/>
            <person name="Kane N.C."/>
            <person name="Bowers J.E."/>
            <person name="Hubner S."/>
            <person name="Bellec A."/>
            <person name="Berard A."/>
            <person name="Berges H."/>
            <person name="Blanchet N."/>
            <person name="Boniface M.C."/>
            <person name="Brunel D."/>
            <person name="Catrice O."/>
            <person name="Chaidir N."/>
            <person name="Claudel C."/>
            <person name="Donnadieu C."/>
            <person name="Faraut T."/>
            <person name="Fievet G."/>
            <person name="Helmstetter N."/>
            <person name="King M."/>
            <person name="Knapp S.J."/>
            <person name="Lai Z."/>
            <person name="Le Paslier M.C."/>
            <person name="Lippi Y."/>
            <person name="Lorenzon L."/>
            <person name="Mandel J.R."/>
            <person name="Marage G."/>
            <person name="Marchand G."/>
            <person name="Marquand E."/>
            <person name="Bret-Mestries E."/>
            <person name="Morien E."/>
            <person name="Nambeesan S."/>
            <person name="Nguyen T."/>
            <person name="Pegot-Espagnet P."/>
            <person name="Pouilly N."/>
            <person name="Raftis F."/>
            <person name="Sallet E."/>
            <person name="Schiex T."/>
            <person name="Thomas J."/>
            <person name="Vandecasteele C."/>
            <person name="Vares D."/>
            <person name="Vear F."/>
            <person name="Vautrin S."/>
            <person name="Crespi M."/>
            <person name="Mangin B."/>
            <person name="Burke J.M."/>
            <person name="Salse J."/>
            <person name="Munos S."/>
            <person name="Vincourt P."/>
            <person name="Rieseberg L.H."/>
            <person name="Langlade N.B."/>
        </authorList>
    </citation>
    <scope>NUCLEOTIDE SEQUENCE</scope>
    <source>
        <tissue evidence="1">Leaves</tissue>
    </source>
</reference>
<organism evidence="1 2">
    <name type="scientific">Helianthus annuus</name>
    <name type="common">Common sunflower</name>
    <dbReference type="NCBI Taxonomy" id="4232"/>
    <lineage>
        <taxon>Eukaryota</taxon>
        <taxon>Viridiplantae</taxon>
        <taxon>Streptophyta</taxon>
        <taxon>Embryophyta</taxon>
        <taxon>Tracheophyta</taxon>
        <taxon>Spermatophyta</taxon>
        <taxon>Magnoliopsida</taxon>
        <taxon>eudicotyledons</taxon>
        <taxon>Gunneridae</taxon>
        <taxon>Pentapetalae</taxon>
        <taxon>asterids</taxon>
        <taxon>campanulids</taxon>
        <taxon>Asterales</taxon>
        <taxon>Asteraceae</taxon>
        <taxon>Asteroideae</taxon>
        <taxon>Heliantheae alliance</taxon>
        <taxon>Heliantheae</taxon>
        <taxon>Helianthus</taxon>
    </lineage>
</organism>
<protein>
    <submittedName>
        <fullName evidence="1">Uncharacterized protein</fullName>
    </submittedName>
</protein>